<dbReference type="Pfam" id="PF01189">
    <property type="entry name" value="Methyltr_RsmB-F"/>
    <property type="match status" value="1"/>
</dbReference>
<keyword evidence="9" id="KW-0539">Nucleus</keyword>
<protein>
    <recommendedName>
        <fullName evidence="12">SAM-dependent MTase RsmB/NOP-type domain-containing protein</fullName>
    </recommendedName>
</protein>
<sequence length="543" mass="60631">MRRLLCSPLSRGTERKWTLTVCVKPWNCKLPLGQCCSKQSRQYSPASTRRIRTRQTMSSSDSSSQTNEMYSNTKFPAYYKATLQLEDHDFERMISSFKEPLPAVFRLRLDSPSREAVKAELNRLVGTEVSLEGGALRACTELEWYPEHLAYSLGCDRRTLRKNPELAAFHDWVTWHVDSGDITRQEAVSMVPPLLLRVQKHHHVLDMCAAPGSKTSQLLEMVSSTVTGEEGLSACPEGFVVANDADRDRCFMLIKNTLRLRSPALMVTNHEATHLPNLNLDAILRGPELEGDAEAEASSHPVVDETGVFDRVLADVPCSGDGTIRKNPTAWHRWTPRGAYTLHPVQLQVALRGAALLKQGGYMVYSTCSLNPIEDEAVVAELLRQTGGALQLVDCSDDLPQLKRRPGLESWLVMDDKAMSVRERKQSRRDRNAAPRPEEEVSAERTAEMLEYATWDSIADESRRGLIHASCFPPSAEEASELQLRRCMRILPQDNDTGGFFVAVLRKVAPLPSFAGPTKRRYKRIQAKLAAGKVTGSSPPCMS</sequence>
<keyword evidence="8 10" id="KW-0694">RNA-binding</keyword>
<dbReference type="PROSITE" id="PS01153">
    <property type="entry name" value="NOL1_NOP2_SUN"/>
    <property type="match status" value="1"/>
</dbReference>
<evidence type="ECO:0000256" key="8">
    <source>
        <dbReference type="ARBA" id="ARBA00022884"/>
    </source>
</evidence>
<keyword evidence="7" id="KW-0819">tRNA processing</keyword>
<evidence type="ECO:0000256" key="3">
    <source>
        <dbReference type="ARBA" id="ARBA00022555"/>
    </source>
</evidence>
<feature type="binding site" evidence="10">
    <location>
        <position position="244"/>
    </location>
    <ligand>
        <name>S-adenosyl-L-methionine</name>
        <dbReference type="ChEBI" id="CHEBI:59789"/>
    </ligand>
</feature>
<keyword evidence="14" id="KW-1185">Reference proteome</keyword>
<comment type="caution">
    <text evidence="13">The sequence shown here is derived from an EMBL/GenBank/DDBJ whole genome shotgun (WGS) entry which is preliminary data.</text>
</comment>
<dbReference type="Proteomes" id="UP001190700">
    <property type="component" value="Unassembled WGS sequence"/>
</dbReference>
<keyword evidence="6 10" id="KW-0949">S-adenosyl-L-methionine</keyword>
<dbReference type="PANTHER" id="PTHR22808">
    <property type="entry name" value="NCL1 YEAST -RELATED NOL1/NOP2/FMU SUN DOMAIN-CONTAINING"/>
    <property type="match status" value="1"/>
</dbReference>
<dbReference type="InterPro" id="IPR001678">
    <property type="entry name" value="MeTrfase_RsmB-F_NOP2_dom"/>
</dbReference>
<feature type="binding site" evidence="10">
    <location>
        <begin position="208"/>
        <end position="214"/>
    </location>
    <ligand>
        <name>S-adenosyl-L-methionine</name>
        <dbReference type="ChEBI" id="CHEBI:59789"/>
    </ligand>
</feature>
<comment type="similarity">
    <text evidence="2 10">Belongs to the class I-like SAM-binding methyltransferase superfamily. RsmB/NOP family.</text>
</comment>
<dbReference type="GO" id="GO:0016428">
    <property type="term" value="F:tRNA (cytidine-5-)-methyltransferase activity"/>
    <property type="evidence" value="ECO:0007669"/>
    <property type="project" value="InterPro"/>
</dbReference>
<dbReference type="EMBL" id="LGRX02005832">
    <property type="protein sequence ID" value="KAK3277855.1"/>
    <property type="molecule type" value="Genomic_DNA"/>
</dbReference>
<dbReference type="InterPro" id="IPR023267">
    <property type="entry name" value="RCMT"/>
</dbReference>
<evidence type="ECO:0000256" key="9">
    <source>
        <dbReference type="ARBA" id="ARBA00023242"/>
    </source>
</evidence>
<dbReference type="SUPFAM" id="SSF53335">
    <property type="entry name" value="S-adenosyl-L-methionine-dependent methyltransferases"/>
    <property type="match status" value="1"/>
</dbReference>
<evidence type="ECO:0000313" key="13">
    <source>
        <dbReference type="EMBL" id="KAK3277855.1"/>
    </source>
</evidence>
<dbReference type="PRINTS" id="PR02008">
    <property type="entry name" value="RCMTFAMILY"/>
</dbReference>
<gene>
    <name evidence="13" type="ORF">CYMTET_14163</name>
</gene>
<dbReference type="GO" id="GO:0005634">
    <property type="term" value="C:nucleus"/>
    <property type="evidence" value="ECO:0007669"/>
    <property type="project" value="UniProtKB-SubCell"/>
</dbReference>
<accession>A0AAE0GGK0</accession>
<keyword evidence="3" id="KW-0820">tRNA-binding</keyword>
<dbReference type="PANTHER" id="PTHR22808:SF1">
    <property type="entry name" value="RNA CYTOSINE-C(5)-METHYLTRANSFERASE NSUN2-RELATED"/>
    <property type="match status" value="1"/>
</dbReference>
<dbReference type="PRINTS" id="PR02011">
    <property type="entry name" value="RCMTNCL1"/>
</dbReference>
<dbReference type="Gene3D" id="3.40.50.150">
    <property type="entry name" value="Vaccinia Virus protein VP39"/>
    <property type="match status" value="1"/>
</dbReference>
<feature type="region of interest" description="Disordered" evidence="11">
    <location>
        <begin position="422"/>
        <end position="444"/>
    </location>
</feature>
<reference evidence="13 14" key="1">
    <citation type="journal article" date="2015" name="Genome Biol. Evol.">
        <title>Comparative Genomics of a Bacterivorous Green Alga Reveals Evolutionary Causalities and Consequences of Phago-Mixotrophic Mode of Nutrition.</title>
        <authorList>
            <person name="Burns J.A."/>
            <person name="Paasch A."/>
            <person name="Narechania A."/>
            <person name="Kim E."/>
        </authorList>
    </citation>
    <scope>NUCLEOTIDE SEQUENCE [LARGE SCALE GENOMIC DNA]</scope>
    <source>
        <strain evidence="13 14">PLY_AMNH</strain>
    </source>
</reference>
<feature type="active site" description="Nucleophile" evidence="10">
    <location>
        <position position="368"/>
    </location>
</feature>
<dbReference type="InterPro" id="IPR049560">
    <property type="entry name" value="MeTrfase_RsmB-F_NOP2_cat"/>
</dbReference>
<evidence type="ECO:0000259" key="12">
    <source>
        <dbReference type="PROSITE" id="PS51686"/>
    </source>
</evidence>
<feature type="region of interest" description="Disordered" evidence="11">
    <location>
        <begin position="46"/>
        <end position="68"/>
    </location>
</feature>
<dbReference type="InterPro" id="IPR018314">
    <property type="entry name" value="RsmB/NOL1/NOP2-like_CS"/>
</dbReference>
<keyword evidence="4 10" id="KW-0489">Methyltransferase</keyword>
<dbReference type="GO" id="GO:0030488">
    <property type="term" value="P:tRNA methylation"/>
    <property type="evidence" value="ECO:0007669"/>
    <property type="project" value="UniProtKB-ARBA"/>
</dbReference>
<keyword evidence="5 10" id="KW-0808">Transferase</keyword>
<dbReference type="InterPro" id="IPR029063">
    <property type="entry name" value="SAM-dependent_MTases_sf"/>
</dbReference>
<evidence type="ECO:0000256" key="7">
    <source>
        <dbReference type="ARBA" id="ARBA00022694"/>
    </source>
</evidence>
<dbReference type="GO" id="GO:0000049">
    <property type="term" value="F:tRNA binding"/>
    <property type="evidence" value="ECO:0007669"/>
    <property type="project" value="UniProtKB-KW"/>
</dbReference>
<evidence type="ECO:0000256" key="2">
    <source>
        <dbReference type="ARBA" id="ARBA00007494"/>
    </source>
</evidence>
<name>A0AAE0GGK0_9CHLO</name>
<feature type="domain" description="SAM-dependent MTase RsmB/NOP-type" evidence="12">
    <location>
        <begin position="93"/>
        <end position="508"/>
    </location>
</feature>
<comment type="subcellular location">
    <subcellularLocation>
        <location evidence="1">Nucleus</location>
    </subcellularLocation>
</comment>
<evidence type="ECO:0000256" key="1">
    <source>
        <dbReference type="ARBA" id="ARBA00004123"/>
    </source>
</evidence>
<evidence type="ECO:0000313" key="14">
    <source>
        <dbReference type="Proteomes" id="UP001190700"/>
    </source>
</evidence>
<proteinExistence type="inferred from homology"/>
<evidence type="ECO:0000256" key="5">
    <source>
        <dbReference type="ARBA" id="ARBA00022679"/>
    </source>
</evidence>
<evidence type="ECO:0000256" key="6">
    <source>
        <dbReference type="ARBA" id="ARBA00022691"/>
    </source>
</evidence>
<organism evidence="13 14">
    <name type="scientific">Cymbomonas tetramitiformis</name>
    <dbReference type="NCBI Taxonomy" id="36881"/>
    <lineage>
        <taxon>Eukaryota</taxon>
        <taxon>Viridiplantae</taxon>
        <taxon>Chlorophyta</taxon>
        <taxon>Pyramimonadophyceae</taxon>
        <taxon>Pyramimonadales</taxon>
        <taxon>Pyramimonadaceae</taxon>
        <taxon>Cymbomonas</taxon>
    </lineage>
</organism>
<dbReference type="AlphaFoldDB" id="A0AAE0GGK0"/>
<evidence type="ECO:0000256" key="4">
    <source>
        <dbReference type="ARBA" id="ARBA00022603"/>
    </source>
</evidence>
<dbReference type="PROSITE" id="PS51686">
    <property type="entry name" value="SAM_MT_RSMB_NOP"/>
    <property type="match status" value="1"/>
</dbReference>
<feature type="binding site" evidence="10">
    <location>
        <position position="315"/>
    </location>
    <ligand>
        <name>S-adenosyl-L-methionine</name>
        <dbReference type="ChEBI" id="CHEBI:59789"/>
    </ligand>
</feature>
<comment type="caution">
    <text evidence="10">Lacks conserved residue(s) required for the propagation of feature annotation.</text>
</comment>
<dbReference type="InterPro" id="IPR023270">
    <property type="entry name" value="RCMT_NCL1"/>
</dbReference>
<evidence type="ECO:0000256" key="11">
    <source>
        <dbReference type="SAM" id="MobiDB-lite"/>
    </source>
</evidence>
<evidence type="ECO:0000256" key="10">
    <source>
        <dbReference type="PROSITE-ProRule" id="PRU01023"/>
    </source>
</evidence>